<dbReference type="AlphaFoldDB" id="A0AAN0SDE9"/>
<protein>
    <submittedName>
        <fullName evidence="4">Integrase</fullName>
    </submittedName>
</protein>
<proteinExistence type="predicted"/>
<dbReference type="CDD" id="cd00796">
    <property type="entry name" value="INT_Rci_Hp1_C"/>
    <property type="match status" value="1"/>
</dbReference>
<dbReference type="Pfam" id="PF00589">
    <property type="entry name" value="Phage_integrase"/>
    <property type="match status" value="1"/>
</dbReference>
<evidence type="ECO:0000259" key="3">
    <source>
        <dbReference type="PROSITE" id="PS51898"/>
    </source>
</evidence>
<reference evidence="4 5" key="1">
    <citation type="submission" date="2014-10" db="EMBL/GenBank/DDBJ databases">
        <title>The Complete Genome Sequence for the Shellfish Pathogen Vibrio coralliilyticus RE98 Isolated from a Shellfish Hatchery.</title>
        <authorList>
            <person name="Richards G.P."/>
            <person name="Bono J.L."/>
            <person name="Watson M.A."/>
            <person name="Needleman D.S."/>
        </authorList>
    </citation>
    <scope>NUCLEOTIDE SEQUENCE [LARGE SCALE GENOMIC DNA]</scope>
    <source>
        <strain evidence="4 5">RE98</strain>
    </source>
</reference>
<evidence type="ECO:0000313" key="4">
    <source>
        <dbReference type="EMBL" id="AIW20132.1"/>
    </source>
</evidence>
<accession>A0AAN0SDE9</accession>
<dbReference type="Proteomes" id="UP000030081">
    <property type="component" value="Chromosome 1"/>
</dbReference>
<dbReference type="Gene3D" id="1.10.443.10">
    <property type="entry name" value="Intergrase catalytic core"/>
    <property type="match status" value="1"/>
</dbReference>
<dbReference type="EMBL" id="CP009617">
    <property type="protein sequence ID" value="AIW20132.1"/>
    <property type="molecule type" value="Genomic_DNA"/>
</dbReference>
<dbReference type="GO" id="GO:0015074">
    <property type="term" value="P:DNA integration"/>
    <property type="evidence" value="ECO:0007669"/>
    <property type="project" value="UniProtKB-KW"/>
</dbReference>
<dbReference type="RefSeq" id="WP_043009409.1">
    <property type="nucleotide sequence ID" value="NZ_CP009617.1"/>
</dbReference>
<evidence type="ECO:0000256" key="2">
    <source>
        <dbReference type="ARBA" id="ARBA00023172"/>
    </source>
</evidence>
<keyword evidence="5" id="KW-1185">Reference proteome</keyword>
<dbReference type="SUPFAM" id="SSF56349">
    <property type="entry name" value="DNA breaking-rejoining enzymes"/>
    <property type="match status" value="1"/>
</dbReference>
<keyword evidence="2" id="KW-0233">DNA recombination</keyword>
<dbReference type="InterPro" id="IPR013762">
    <property type="entry name" value="Integrase-like_cat_sf"/>
</dbReference>
<sequence length="355" mass="41009">MASYNIETRKLKSGELRFKVTVVVKKDSRIIHRESKTLKKKAMAKAFGTKRVAELEAQGVLNQAKSVPLGVLLDAFMNERDLWNRTGRTKRYVIQLLRDCDISKIESNALLTSDLIEHCKNRKNAGAGGATIYHDIAYLRSVMKRAKPVFNIAANYQIFEEAVPVLIDMGLIGKSQKRTRRPTSEELKLLREGLHKRVNFRPNGNTRIPYLDILEFSILTCMRIGEVCKIRWEDLDQENKTVIVRDRKDPRKKSGNHMIVPLLGEAFDIAIRQPKNGERIFPYNSRSVSVGFQRVRNELGIEDLRYHDLRREGASRLFEKGYSIEEVAQVTGHRNLNVLWQVYTQLYPNKLHDKY</sequence>
<feature type="domain" description="Tyr recombinase" evidence="3">
    <location>
        <begin position="177"/>
        <end position="355"/>
    </location>
</feature>
<dbReference type="PANTHER" id="PTHR30349">
    <property type="entry name" value="PHAGE INTEGRASE-RELATED"/>
    <property type="match status" value="1"/>
</dbReference>
<organism evidence="4 5">
    <name type="scientific">Vibrio coralliilyticus</name>
    <dbReference type="NCBI Taxonomy" id="190893"/>
    <lineage>
        <taxon>Bacteria</taxon>
        <taxon>Pseudomonadati</taxon>
        <taxon>Pseudomonadota</taxon>
        <taxon>Gammaproteobacteria</taxon>
        <taxon>Vibrionales</taxon>
        <taxon>Vibrionaceae</taxon>
        <taxon>Vibrio</taxon>
    </lineage>
</organism>
<dbReference type="KEGG" id="vcy:IX92_14345"/>
<name>A0AAN0SDE9_9VIBR</name>
<dbReference type="InterPro" id="IPR002104">
    <property type="entry name" value="Integrase_catalytic"/>
</dbReference>
<dbReference type="PROSITE" id="PS51898">
    <property type="entry name" value="TYR_RECOMBINASE"/>
    <property type="match status" value="1"/>
</dbReference>
<keyword evidence="1" id="KW-0229">DNA integration</keyword>
<dbReference type="InterPro" id="IPR011010">
    <property type="entry name" value="DNA_brk_join_enz"/>
</dbReference>
<dbReference type="InterPro" id="IPR050090">
    <property type="entry name" value="Tyrosine_recombinase_XerCD"/>
</dbReference>
<dbReference type="GO" id="GO:0006310">
    <property type="term" value="P:DNA recombination"/>
    <property type="evidence" value="ECO:0007669"/>
    <property type="project" value="UniProtKB-KW"/>
</dbReference>
<evidence type="ECO:0000313" key="5">
    <source>
        <dbReference type="Proteomes" id="UP000030081"/>
    </source>
</evidence>
<dbReference type="GO" id="GO:0003677">
    <property type="term" value="F:DNA binding"/>
    <property type="evidence" value="ECO:0007669"/>
    <property type="project" value="InterPro"/>
</dbReference>
<dbReference type="PANTHER" id="PTHR30349:SF94">
    <property type="entry name" value="INTEGRASE_RECOMBINASE HI_1414-RELATED"/>
    <property type="match status" value="1"/>
</dbReference>
<gene>
    <name evidence="4" type="ORF">IX92_14345</name>
</gene>
<evidence type="ECO:0000256" key="1">
    <source>
        <dbReference type="ARBA" id="ARBA00022908"/>
    </source>
</evidence>